<gene>
    <name evidence="1" type="ORF">AFUS01_LOCUS22510</name>
</gene>
<name>A0A8J2PEC0_9HEXA</name>
<evidence type="ECO:0000313" key="1">
    <source>
        <dbReference type="EMBL" id="CAG7734106.1"/>
    </source>
</evidence>
<accession>A0A8J2PEC0</accession>
<comment type="caution">
    <text evidence="1">The sequence shown here is derived from an EMBL/GenBank/DDBJ whole genome shotgun (WGS) entry which is preliminary data.</text>
</comment>
<dbReference type="EMBL" id="CAJVCH010262855">
    <property type="protein sequence ID" value="CAG7734106.1"/>
    <property type="molecule type" value="Genomic_DNA"/>
</dbReference>
<protein>
    <submittedName>
        <fullName evidence="1">Uncharacterized protein</fullName>
    </submittedName>
</protein>
<sequence length="64" mass="7483">MTPECFTIPPLQFAKPISKFLCRRYRLTDTGREKRSETQPTCALSSPLLQIQPRPCRHHSLRDK</sequence>
<dbReference type="Proteomes" id="UP000708208">
    <property type="component" value="Unassembled WGS sequence"/>
</dbReference>
<evidence type="ECO:0000313" key="2">
    <source>
        <dbReference type="Proteomes" id="UP000708208"/>
    </source>
</evidence>
<keyword evidence="2" id="KW-1185">Reference proteome</keyword>
<dbReference type="AlphaFoldDB" id="A0A8J2PEC0"/>
<organism evidence="1 2">
    <name type="scientific">Allacma fusca</name>
    <dbReference type="NCBI Taxonomy" id="39272"/>
    <lineage>
        <taxon>Eukaryota</taxon>
        <taxon>Metazoa</taxon>
        <taxon>Ecdysozoa</taxon>
        <taxon>Arthropoda</taxon>
        <taxon>Hexapoda</taxon>
        <taxon>Collembola</taxon>
        <taxon>Symphypleona</taxon>
        <taxon>Sminthuridae</taxon>
        <taxon>Allacma</taxon>
    </lineage>
</organism>
<feature type="non-terminal residue" evidence="1">
    <location>
        <position position="64"/>
    </location>
</feature>
<proteinExistence type="predicted"/>
<reference evidence="1" key="1">
    <citation type="submission" date="2021-06" db="EMBL/GenBank/DDBJ databases">
        <authorList>
            <person name="Hodson N. C."/>
            <person name="Mongue J. A."/>
            <person name="Jaron S. K."/>
        </authorList>
    </citation>
    <scope>NUCLEOTIDE SEQUENCE</scope>
</reference>